<feature type="transmembrane region" description="Helical" evidence="1">
    <location>
        <begin position="391"/>
        <end position="408"/>
    </location>
</feature>
<reference evidence="2" key="1">
    <citation type="submission" date="2021-06" db="EMBL/GenBank/DDBJ databases">
        <title>Parelaphostrongylus tenuis whole genome reference sequence.</title>
        <authorList>
            <person name="Garwood T.J."/>
            <person name="Larsen P.A."/>
            <person name="Fountain-Jones N.M."/>
            <person name="Garbe J.R."/>
            <person name="Macchietto M.G."/>
            <person name="Kania S.A."/>
            <person name="Gerhold R.W."/>
            <person name="Richards J.E."/>
            <person name="Wolf T.M."/>
        </authorList>
    </citation>
    <scope>NUCLEOTIDE SEQUENCE</scope>
    <source>
        <strain evidence="2">MNPRO001-30</strain>
        <tissue evidence="2">Meninges</tissue>
    </source>
</reference>
<organism evidence="2 3">
    <name type="scientific">Parelaphostrongylus tenuis</name>
    <name type="common">Meningeal worm</name>
    <dbReference type="NCBI Taxonomy" id="148309"/>
    <lineage>
        <taxon>Eukaryota</taxon>
        <taxon>Metazoa</taxon>
        <taxon>Ecdysozoa</taxon>
        <taxon>Nematoda</taxon>
        <taxon>Chromadorea</taxon>
        <taxon>Rhabditida</taxon>
        <taxon>Rhabditina</taxon>
        <taxon>Rhabditomorpha</taxon>
        <taxon>Strongyloidea</taxon>
        <taxon>Metastrongylidae</taxon>
        <taxon>Parelaphostrongylus</taxon>
    </lineage>
</organism>
<sequence>MAPETSEVALELWAAMGYWANNLKDSGYLEVDLEDMVTFVQGLLLTPIPLFARIASVYIFYKYYGIISAQPLPPRADFTILAYSGLRGALGLILAMELHKNIGMEMTKKILLLTCSTTFLCLVFQGMTFSSLATKEGSTKRSKYVRDTCVRLCRFLDVKIREALNVMRLNRSRYLIGTNWHVVKKQITECLRRHEIQMENEMMQQQDDSAIEDMTGTASKERSQNGDVVDARTGYYGILLSRVEISEHPNFFQYKSSRVKPILSVVILVHDSWARGAITSWTAHIVIAILEHGIDEGQITADDIEHFLGIADFSCFERAMFRISEGLFHWICHDTWLNRFAEIGNCPLVSLAKADDIHYTTSRPFEKWWIFATEIMCFYCVFLAYVNFDDVSAILLLYSVSALFRIFCSQPYI</sequence>
<evidence type="ECO:0000313" key="3">
    <source>
        <dbReference type="Proteomes" id="UP001196413"/>
    </source>
</evidence>
<proteinExistence type="predicted"/>
<evidence type="ECO:0000313" key="2">
    <source>
        <dbReference type="EMBL" id="KAJ1372766.1"/>
    </source>
</evidence>
<name>A0AAD5RAZ5_PARTN</name>
<keyword evidence="1" id="KW-0812">Transmembrane</keyword>
<feature type="transmembrane region" description="Helical" evidence="1">
    <location>
        <begin position="110"/>
        <end position="133"/>
    </location>
</feature>
<dbReference type="AlphaFoldDB" id="A0AAD5RAZ5"/>
<keyword evidence="3" id="KW-1185">Reference proteome</keyword>
<accession>A0AAD5RAZ5</accession>
<feature type="transmembrane region" description="Helical" evidence="1">
    <location>
        <begin position="39"/>
        <end position="60"/>
    </location>
</feature>
<evidence type="ECO:0008006" key="4">
    <source>
        <dbReference type="Google" id="ProtNLM"/>
    </source>
</evidence>
<dbReference type="Proteomes" id="UP001196413">
    <property type="component" value="Unassembled WGS sequence"/>
</dbReference>
<keyword evidence="1" id="KW-0472">Membrane</keyword>
<keyword evidence="1" id="KW-1133">Transmembrane helix</keyword>
<gene>
    <name evidence="2" type="ORF">KIN20_035014</name>
</gene>
<evidence type="ECO:0000256" key="1">
    <source>
        <dbReference type="SAM" id="Phobius"/>
    </source>
</evidence>
<feature type="transmembrane region" description="Helical" evidence="1">
    <location>
        <begin position="80"/>
        <end position="98"/>
    </location>
</feature>
<protein>
    <recommendedName>
        <fullName evidence="4">Sodium/hydrogen exchanger</fullName>
    </recommendedName>
</protein>
<comment type="caution">
    <text evidence="2">The sequence shown here is derived from an EMBL/GenBank/DDBJ whole genome shotgun (WGS) entry which is preliminary data.</text>
</comment>
<feature type="transmembrane region" description="Helical" evidence="1">
    <location>
        <begin position="368"/>
        <end position="385"/>
    </location>
</feature>
<dbReference type="EMBL" id="JAHQIW010007182">
    <property type="protein sequence ID" value="KAJ1372766.1"/>
    <property type="molecule type" value="Genomic_DNA"/>
</dbReference>